<dbReference type="InterPro" id="IPR023170">
    <property type="entry name" value="HhH_base_excis_C"/>
</dbReference>
<organism evidence="7 8">
    <name type="scientific">Handelsmanbacteria sp. (strain RIFCSPLOWO2_12_FULL_64_10)</name>
    <dbReference type="NCBI Taxonomy" id="1817868"/>
    <lineage>
        <taxon>Bacteria</taxon>
        <taxon>Candidatus Handelsmaniibacteriota</taxon>
    </lineage>
</organism>
<feature type="domain" description="HhH-GPD" evidence="6">
    <location>
        <begin position="39"/>
        <end position="198"/>
    </location>
</feature>
<dbReference type="CDD" id="cd00056">
    <property type="entry name" value="ENDO3c"/>
    <property type="match status" value="1"/>
</dbReference>
<accession>A0A1F6CXU9</accession>
<dbReference type="GO" id="GO:0006284">
    <property type="term" value="P:base-excision repair"/>
    <property type="evidence" value="ECO:0007669"/>
    <property type="project" value="InterPro"/>
</dbReference>
<keyword evidence="3" id="KW-0479">Metal-binding</keyword>
<dbReference type="InterPro" id="IPR011257">
    <property type="entry name" value="DNA_glycosylase"/>
</dbReference>
<dbReference type="Gene3D" id="1.10.340.30">
    <property type="entry name" value="Hypothetical protein, domain 2"/>
    <property type="match status" value="1"/>
</dbReference>
<dbReference type="SMART" id="SM00478">
    <property type="entry name" value="ENDO3c"/>
    <property type="match status" value="1"/>
</dbReference>
<keyword evidence="5" id="KW-0411">Iron-sulfur</keyword>
<evidence type="ECO:0000256" key="1">
    <source>
        <dbReference type="ARBA" id="ARBA00001966"/>
    </source>
</evidence>
<dbReference type="AlphaFoldDB" id="A0A1F6CXU9"/>
<dbReference type="PANTHER" id="PTHR10359">
    <property type="entry name" value="A/G-SPECIFIC ADENINE GLYCOSYLASE/ENDONUCLEASE III"/>
    <property type="match status" value="1"/>
</dbReference>
<dbReference type="GO" id="GO:0140097">
    <property type="term" value="F:catalytic activity, acting on DNA"/>
    <property type="evidence" value="ECO:0007669"/>
    <property type="project" value="UniProtKB-ARBA"/>
</dbReference>
<evidence type="ECO:0000313" key="8">
    <source>
        <dbReference type="Proteomes" id="UP000178606"/>
    </source>
</evidence>
<comment type="cofactor">
    <cofactor evidence="1">
        <name>[4Fe-4S] cluster</name>
        <dbReference type="ChEBI" id="CHEBI:49883"/>
    </cofactor>
</comment>
<dbReference type="InterPro" id="IPR003265">
    <property type="entry name" value="HhH-GPD_domain"/>
</dbReference>
<dbReference type="Proteomes" id="UP000178606">
    <property type="component" value="Unassembled WGS sequence"/>
</dbReference>
<evidence type="ECO:0000256" key="3">
    <source>
        <dbReference type="ARBA" id="ARBA00022723"/>
    </source>
</evidence>
<dbReference type="Pfam" id="PF00730">
    <property type="entry name" value="HhH-GPD"/>
    <property type="match status" value="1"/>
</dbReference>
<dbReference type="EMBL" id="MFKF01000115">
    <property type="protein sequence ID" value="OGG54003.1"/>
    <property type="molecule type" value="Genomic_DNA"/>
</dbReference>
<keyword evidence="7" id="KW-0378">Hydrolase</keyword>
<dbReference type="GO" id="GO:0051539">
    <property type="term" value="F:4 iron, 4 sulfur cluster binding"/>
    <property type="evidence" value="ECO:0007669"/>
    <property type="project" value="UniProtKB-KW"/>
</dbReference>
<evidence type="ECO:0000259" key="6">
    <source>
        <dbReference type="SMART" id="SM00478"/>
    </source>
</evidence>
<proteinExistence type="predicted"/>
<dbReference type="GO" id="GO:0046872">
    <property type="term" value="F:metal ion binding"/>
    <property type="evidence" value="ECO:0007669"/>
    <property type="project" value="UniProtKB-KW"/>
</dbReference>
<reference evidence="7 8" key="1">
    <citation type="journal article" date="2016" name="Nat. Commun.">
        <title>Thousands of microbial genomes shed light on interconnected biogeochemical processes in an aquifer system.</title>
        <authorList>
            <person name="Anantharaman K."/>
            <person name="Brown C.T."/>
            <person name="Hug L.A."/>
            <person name="Sharon I."/>
            <person name="Castelle C.J."/>
            <person name="Probst A.J."/>
            <person name="Thomas B.C."/>
            <person name="Singh A."/>
            <person name="Wilkins M.J."/>
            <person name="Karaoz U."/>
            <person name="Brodie E.L."/>
            <person name="Williams K.H."/>
            <person name="Hubbard S.S."/>
            <person name="Banfield J.F."/>
        </authorList>
    </citation>
    <scope>NUCLEOTIDE SEQUENCE [LARGE SCALE GENOMIC DNA]</scope>
    <source>
        <strain evidence="8">RIFCSPLOWO2_12_FULL_64_10</strain>
    </source>
</reference>
<comment type="caution">
    <text evidence="7">The sequence shown here is derived from an EMBL/GenBank/DDBJ whole genome shotgun (WGS) entry which is preliminary data.</text>
</comment>
<name>A0A1F6CXU9_HANXR</name>
<evidence type="ECO:0000256" key="5">
    <source>
        <dbReference type="ARBA" id="ARBA00023014"/>
    </source>
</evidence>
<dbReference type="GO" id="GO:0004519">
    <property type="term" value="F:endonuclease activity"/>
    <property type="evidence" value="ECO:0007669"/>
    <property type="project" value="UniProtKB-KW"/>
</dbReference>
<dbReference type="PIRSF" id="PIRSF001435">
    <property type="entry name" value="Nth"/>
    <property type="match status" value="1"/>
</dbReference>
<dbReference type="InterPro" id="IPR003651">
    <property type="entry name" value="Endonuclease3_FeS-loop_motif"/>
</dbReference>
<keyword evidence="7" id="KW-0255">Endonuclease</keyword>
<protein>
    <submittedName>
        <fullName evidence="7">Endonuclease</fullName>
    </submittedName>
</protein>
<dbReference type="GO" id="GO:0016787">
    <property type="term" value="F:hydrolase activity"/>
    <property type="evidence" value="ECO:0007669"/>
    <property type="project" value="UniProtKB-ARBA"/>
</dbReference>
<keyword evidence="4" id="KW-0408">Iron</keyword>
<evidence type="ECO:0000313" key="7">
    <source>
        <dbReference type="EMBL" id="OGG54003.1"/>
    </source>
</evidence>
<sequence>MHPVKRRLLKIYDTLSRAFGPMRWWPAETPFEVMVGAILTQNTAWTNVEKAIANLKARGLMQAERLAALDPAGLAALIRPAGYFNVKARRLRAFLDYFLNAYGGDVGRMRREEAVRLRAELLSVHGVGAETADSILLYALGKPVFVVDAYTRRVFHRLGLSAADASYDDLQRMFVSALPCDADLYNEYHALIVALGKDFCKPRPHCEACPLKRGCEYYRHDQNRRH</sequence>
<gene>
    <name evidence="7" type="ORF">A3F84_04750</name>
</gene>
<dbReference type="SUPFAM" id="SSF48150">
    <property type="entry name" value="DNA-glycosylase"/>
    <property type="match status" value="1"/>
</dbReference>
<evidence type="ECO:0000256" key="4">
    <source>
        <dbReference type="ARBA" id="ARBA00023004"/>
    </source>
</evidence>
<dbReference type="Gene3D" id="1.10.1670.10">
    <property type="entry name" value="Helix-hairpin-Helix base-excision DNA repair enzymes (C-terminal)"/>
    <property type="match status" value="1"/>
</dbReference>
<keyword evidence="7" id="KW-0540">Nuclease</keyword>
<evidence type="ECO:0000256" key="2">
    <source>
        <dbReference type="ARBA" id="ARBA00022485"/>
    </source>
</evidence>
<dbReference type="PANTHER" id="PTHR10359:SF19">
    <property type="entry name" value="DNA REPAIR GLYCOSYLASE MJ1434-RELATED"/>
    <property type="match status" value="1"/>
</dbReference>
<dbReference type="SMART" id="SM00525">
    <property type="entry name" value="FES"/>
    <property type="match status" value="1"/>
</dbReference>
<keyword evidence="2" id="KW-0004">4Fe-4S</keyword>